<keyword evidence="1" id="KW-0472">Membrane</keyword>
<dbReference type="EMBL" id="VIXA01000001">
    <property type="protein sequence ID" value="TWG28108.1"/>
    <property type="molecule type" value="Genomic_DNA"/>
</dbReference>
<reference evidence="2 3" key="1">
    <citation type="submission" date="2019-06" db="EMBL/GenBank/DDBJ databases">
        <title>Sequencing the genomes of 1000 actinobacteria strains.</title>
        <authorList>
            <person name="Klenk H.-P."/>
        </authorList>
    </citation>
    <scope>NUCLEOTIDE SEQUENCE [LARGE SCALE GENOMIC DNA]</scope>
    <source>
        <strain evidence="2 3">DSM 102131</strain>
    </source>
</reference>
<accession>A0A561WW74</accession>
<sequence>MISGLWQTIALGVLGAFIAELLRITPALKKNRIPTGGEIAVSVIYTLLGGGAALLGWEEPQRAFTVAVLGAAFPLLFSSAVRATAPTGRTRRGNTRPAAELVDYAAGRF</sequence>
<keyword evidence="3" id="KW-1185">Reference proteome</keyword>
<dbReference type="AlphaFoldDB" id="A0A561WW74"/>
<feature type="transmembrane region" description="Helical" evidence="1">
    <location>
        <begin position="36"/>
        <end position="57"/>
    </location>
</feature>
<gene>
    <name evidence="2" type="ORF">FHX75_111259</name>
</gene>
<protein>
    <submittedName>
        <fullName evidence="2">Uncharacterized protein</fullName>
    </submittedName>
</protein>
<proteinExistence type="predicted"/>
<name>A0A561WW74_9ACTN</name>
<evidence type="ECO:0000313" key="3">
    <source>
        <dbReference type="Proteomes" id="UP000319927"/>
    </source>
</evidence>
<keyword evidence="1" id="KW-0812">Transmembrane</keyword>
<feature type="transmembrane region" description="Helical" evidence="1">
    <location>
        <begin position="6"/>
        <end position="24"/>
    </location>
</feature>
<keyword evidence="1" id="KW-1133">Transmembrane helix</keyword>
<dbReference type="Proteomes" id="UP000319927">
    <property type="component" value="Unassembled WGS sequence"/>
</dbReference>
<dbReference type="RefSeq" id="WP_154937089.1">
    <property type="nucleotide sequence ID" value="NZ_VIXA01000001.1"/>
</dbReference>
<comment type="caution">
    <text evidence="2">The sequence shown here is derived from an EMBL/GenBank/DDBJ whole genome shotgun (WGS) entry which is preliminary data.</text>
</comment>
<feature type="transmembrane region" description="Helical" evidence="1">
    <location>
        <begin position="63"/>
        <end position="85"/>
    </location>
</feature>
<dbReference type="OrthoDB" id="3389146at2"/>
<organism evidence="2 3">
    <name type="scientific">Micromonospora palomenae</name>
    <dbReference type="NCBI Taxonomy" id="1461247"/>
    <lineage>
        <taxon>Bacteria</taxon>
        <taxon>Bacillati</taxon>
        <taxon>Actinomycetota</taxon>
        <taxon>Actinomycetes</taxon>
        <taxon>Micromonosporales</taxon>
        <taxon>Micromonosporaceae</taxon>
        <taxon>Micromonospora</taxon>
    </lineage>
</organism>
<evidence type="ECO:0000313" key="2">
    <source>
        <dbReference type="EMBL" id="TWG28108.1"/>
    </source>
</evidence>
<evidence type="ECO:0000256" key="1">
    <source>
        <dbReference type="SAM" id="Phobius"/>
    </source>
</evidence>